<evidence type="ECO:0000259" key="1">
    <source>
        <dbReference type="PROSITE" id="PS51186"/>
    </source>
</evidence>
<dbReference type="Pfam" id="PF00583">
    <property type="entry name" value="Acetyltransf_1"/>
    <property type="match status" value="1"/>
</dbReference>
<dbReference type="PROSITE" id="PS51186">
    <property type="entry name" value="GNAT"/>
    <property type="match status" value="1"/>
</dbReference>
<dbReference type="RefSeq" id="WP_345929856.1">
    <property type="nucleotide sequence ID" value="NZ_JBDIVF010000012.1"/>
</dbReference>
<dbReference type="EMBL" id="JBEWLZ010000015">
    <property type="protein sequence ID" value="MET1491768.1"/>
    <property type="molecule type" value="Genomic_DNA"/>
</dbReference>
<feature type="domain" description="N-acetyltransferase" evidence="1">
    <location>
        <begin position="36"/>
        <end position="197"/>
    </location>
</feature>
<sequence length="203" mass="22550">MPDAVFSAYPLDTGRMADLEAVFQARGCAEARRCYCMYYRLAHRDYQPTPGLNLSESNRARMRALAGADRAPGLIGYLDGQAACWISLGPREDFARLATSPTMRRVDDTPVWSIVCFVVPSQHRGQGLAHRLLQEAIRFAAAQGARVLEAYPVDREVPARADAPWFGSLSQFLAAGFEEVARHRPGRPIVRLRLREADHPPGD</sequence>
<name>A0ABV2CVG9_9RHOO</name>
<protein>
    <submittedName>
        <fullName evidence="2">GNAT family N-acetyltransferase</fullName>
    </submittedName>
</protein>
<comment type="caution">
    <text evidence="2">The sequence shown here is derived from an EMBL/GenBank/DDBJ whole genome shotgun (WGS) entry which is preliminary data.</text>
</comment>
<keyword evidence="3" id="KW-1185">Reference proteome</keyword>
<proteinExistence type="predicted"/>
<dbReference type="CDD" id="cd04301">
    <property type="entry name" value="NAT_SF"/>
    <property type="match status" value="1"/>
</dbReference>
<evidence type="ECO:0000313" key="2">
    <source>
        <dbReference type="EMBL" id="MET1491768.1"/>
    </source>
</evidence>
<dbReference type="Gene3D" id="3.40.630.30">
    <property type="match status" value="1"/>
</dbReference>
<organism evidence="2 3">
    <name type="scientific">Uliginosibacterium paludis</name>
    <dbReference type="NCBI Taxonomy" id="1615952"/>
    <lineage>
        <taxon>Bacteria</taxon>
        <taxon>Pseudomonadati</taxon>
        <taxon>Pseudomonadota</taxon>
        <taxon>Betaproteobacteria</taxon>
        <taxon>Rhodocyclales</taxon>
        <taxon>Zoogloeaceae</taxon>
        <taxon>Uliginosibacterium</taxon>
    </lineage>
</organism>
<gene>
    <name evidence="2" type="ORF">ABVT11_18155</name>
</gene>
<accession>A0ABV2CVG9</accession>
<reference evidence="2 3" key="1">
    <citation type="submission" date="2024-07" db="EMBL/GenBank/DDBJ databases">
        <title>Uliginosibacterium paludis KCTC:42655.</title>
        <authorList>
            <person name="Kim M.K."/>
        </authorList>
    </citation>
    <scope>NUCLEOTIDE SEQUENCE [LARGE SCALE GENOMIC DNA]</scope>
    <source>
        <strain evidence="2 3">KCTC 42655</strain>
    </source>
</reference>
<dbReference type="Proteomes" id="UP001548590">
    <property type="component" value="Unassembled WGS sequence"/>
</dbReference>
<dbReference type="InterPro" id="IPR016181">
    <property type="entry name" value="Acyl_CoA_acyltransferase"/>
</dbReference>
<evidence type="ECO:0000313" key="3">
    <source>
        <dbReference type="Proteomes" id="UP001548590"/>
    </source>
</evidence>
<dbReference type="InterPro" id="IPR000182">
    <property type="entry name" value="GNAT_dom"/>
</dbReference>
<dbReference type="SUPFAM" id="SSF55729">
    <property type="entry name" value="Acyl-CoA N-acyltransferases (Nat)"/>
    <property type="match status" value="1"/>
</dbReference>